<keyword evidence="2" id="KW-1185">Reference proteome</keyword>
<protein>
    <submittedName>
        <fullName evidence="1">Uncharacterized protein</fullName>
    </submittedName>
</protein>
<dbReference type="AlphaFoldDB" id="A0AAE0SKC3"/>
<accession>A0AAE0SKC3</accession>
<dbReference type="GO" id="GO:0047730">
    <property type="term" value="F:carnosine synthase activity"/>
    <property type="evidence" value="ECO:0007669"/>
    <property type="project" value="InterPro"/>
</dbReference>
<dbReference type="GO" id="GO:0016887">
    <property type="term" value="F:ATP hydrolysis activity"/>
    <property type="evidence" value="ECO:0007669"/>
    <property type="project" value="InterPro"/>
</dbReference>
<gene>
    <name evidence="1" type="ORF">CHS0354_037022</name>
</gene>
<dbReference type="PANTHER" id="PTHR48066:SF1">
    <property type="entry name" value="CARNOSINE SYNTHASE 1"/>
    <property type="match status" value="1"/>
</dbReference>
<reference evidence="1" key="2">
    <citation type="journal article" date="2021" name="Genome Biol. Evol.">
        <title>Developing a high-quality reference genome for a parasitic bivalve with doubly uniparental inheritance (Bivalvia: Unionida).</title>
        <authorList>
            <person name="Smith C.H."/>
        </authorList>
    </citation>
    <scope>NUCLEOTIDE SEQUENCE</scope>
    <source>
        <strain evidence="1">CHS0354</strain>
        <tissue evidence="1">Mantle</tissue>
    </source>
</reference>
<sequence length="152" mass="16968">MGGLYLRDWIKKIYGTDLLLSAFEVSCGIKPYVPDPIPIGQMMGIMCIPSLHGHILKDPSYASKWKEFEAAENFNLFETDAVVGVGGFEFPFANIAVMEKDLPSARQKLIAIAKDLNIVHLDYDLFTVSVKCQNIATLPTWPKVEAIVYTEI</sequence>
<dbReference type="InterPro" id="IPR031046">
    <property type="entry name" value="CARNS1"/>
</dbReference>
<reference evidence="1" key="3">
    <citation type="submission" date="2023-05" db="EMBL/GenBank/DDBJ databases">
        <authorList>
            <person name="Smith C.H."/>
        </authorList>
    </citation>
    <scope>NUCLEOTIDE SEQUENCE</scope>
    <source>
        <strain evidence="1">CHS0354</strain>
        <tissue evidence="1">Mantle</tissue>
    </source>
</reference>
<name>A0AAE0SKC3_9BIVA</name>
<proteinExistence type="predicted"/>
<reference evidence="1" key="1">
    <citation type="journal article" date="2021" name="Genome Biol. Evol.">
        <title>A High-Quality Reference Genome for a Parasitic Bivalve with Doubly Uniparental Inheritance (Bivalvia: Unionida).</title>
        <authorList>
            <person name="Smith C.H."/>
        </authorList>
    </citation>
    <scope>NUCLEOTIDE SEQUENCE</scope>
    <source>
        <strain evidence="1">CHS0354</strain>
    </source>
</reference>
<comment type="caution">
    <text evidence="1">The sequence shown here is derived from an EMBL/GenBank/DDBJ whole genome shotgun (WGS) entry which is preliminary data.</text>
</comment>
<dbReference type="PANTHER" id="PTHR48066">
    <property type="entry name" value="CARNOSINE SYNTHASE 1"/>
    <property type="match status" value="1"/>
</dbReference>
<organism evidence="1 2">
    <name type="scientific">Potamilus streckersoni</name>
    <dbReference type="NCBI Taxonomy" id="2493646"/>
    <lineage>
        <taxon>Eukaryota</taxon>
        <taxon>Metazoa</taxon>
        <taxon>Spiralia</taxon>
        <taxon>Lophotrochozoa</taxon>
        <taxon>Mollusca</taxon>
        <taxon>Bivalvia</taxon>
        <taxon>Autobranchia</taxon>
        <taxon>Heteroconchia</taxon>
        <taxon>Palaeoheterodonta</taxon>
        <taxon>Unionida</taxon>
        <taxon>Unionoidea</taxon>
        <taxon>Unionidae</taxon>
        <taxon>Ambleminae</taxon>
        <taxon>Lampsilini</taxon>
        <taxon>Potamilus</taxon>
    </lineage>
</organism>
<evidence type="ECO:0000313" key="1">
    <source>
        <dbReference type="EMBL" id="KAK3593499.1"/>
    </source>
</evidence>
<evidence type="ECO:0000313" key="2">
    <source>
        <dbReference type="Proteomes" id="UP001195483"/>
    </source>
</evidence>
<dbReference type="EMBL" id="JAEAOA010002171">
    <property type="protein sequence ID" value="KAK3593499.1"/>
    <property type="molecule type" value="Genomic_DNA"/>
</dbReference>
<dbReference type="GO" id="GO:0035499">
    <property type="term" value="P:carnosine biosynthetic process"/>
    <property type="evidence" value="ECO:0007669"/>
    <property type="project" value="InterPro"/>
</dbReference>
<dbReference type="Proteomes" id="UP001195483">
    <property type="component" value="Unassembled WGS sequence"/>
</dbReference>